<accession>A0A2P6PGJ9</accession>
<sequence>MTKETESSRSTFSLLLFLVCAFLWSSTVVLFGALAVIEISN</sequence>
<keyword evidence="1" id="KW-0472">Membrane</keyword>
<evidence type="ECO:0000256" key="1">
    <source>
        <dbReference type="SAM" id="Phobius"/>
    </source>
</evidence>
<dbReference type="Proteomes" id="UP000238479">
    <property type="component" value="Chromosome 7"/>
</dbReference>
<evidence type="ECO:0000313" key="3">
    <source>
        <dbReference type="Proteomes" id="UP000238479"/>
    </source>
</evidence>
<organism evidence="2 3">
    <name type="scientific">Rosa chinensis</name>
    <name type="common">China rose</name>
    <dbReference type="NCBI Taxonomy" id="74649"/>
    <lineage>
        <taxon>Eukaryota</taxon>
        <taxon>Viridiplantae</taxon>
        <taxon>Streptophyta</taxon>
        <taxon>Embryophyta</taxon>
        <taxon>Tracheophyta</taxon>
        <taxon>Spermatophyta</taxon>
        <taxon>Magnoliopsida</taxon>
        <taxon>eudicotyledons</taxon>
        <taxon>Gunneridae</taxon>
        <taxon>Pentapetalae</taxon>
        <taxon>rosids</taxon>
        <taxon>fabids</taxon>
        <taxon>Rosales</taxon>
        <taxon>Rosaceae</taxon>
        <taxon>Rosoideae</taxon>
        <taxon>Rosoideae incertae sedis</taxon>
        <taxon>Rosa</taxon>
    </lineage>
</organism>
<gene>
    <name evidence="2" type="ORF">RchiOBHm_Chr7g0234551</name>
</gene>
<dbReference type="EMBL" id="PDCK01000045">
    <property type="protein sequence ID" value="PRQ21018.1"/>
    <property type="molecule type" value="Genomic_DNA"/>
</dbReference>
<dbReference type="Gramene" id="PRQ21018">
    <property type="protein sequence ID" value="PRQ21018"/>
    <property type="gene ID" value="RchiOBHm_Chr7g0234551"/>
</dbReference>
<protein>
    <submittedName>
        <fullName evidence="2">Uncharacterized protein</fullName>
    </submittedName>
</protein>
<keyword evidence="1" id="KW-0812">Transmembrane</keyword>
<comment type="caution">
    <text evidence="2">The sequence shown here is derived from an EMBL/GenBank/DDBJ whole genome shotgun (WGS) entry which is preliminary data.</text>
</comment>
<name>A0A2P6PGJ9_ROSCH</name>
<proteinExistence type="predicted"/>
<feature type="transmembrane region" description="Helical" evidence="1">
    <location>
        <begin position="12"/>
        <end position="37"/>
    </location>
</feature>
<keyword evidence="1" id="KW-1133">Transmembrane helix</keyword>
<dbReference type="AlphaFoldDB" id="A0A2P6PGJ9"/>
<keyword evidence="3" id="KW-1185">Reference proteome</keyword>
<evidence type="ECO:0000313" key="2">
    <source>
        <dbReference type="EMBL" id="PRQ21018.1"/>
    </source>
</evidence>
<reference evidence="2 3" key="1">
    <citation type="journal article" date="2018" name="Nat. Genet.">
        <title>The Rosa genome provides new insights in the design of modern roses.</title>
        <authorList>
            <person name="Bendahmane M."/>
        </authorList>
    </citation>
    <scope>NUCLEOTIDE SEQUENCE [LARGE SCALE GENOMIC DNA]</scope>
    <source>
        <strain evidence="3">cv. Old Blush</strain>
    </source>
</reference>